<organism evidence="3 4">
    <name type="scientific">Natronoflexus pectinivorans</name>
    <dbReference type="NCBI Taxonomy" id="682526"/>
    <lineage>
        <taxon>Bacteria</taxon>
        <taxon>Pseudomonadati</taxon>
        <taxon>Bacteroidota</taxon>
        <taxon>Bacteroidia</taxon>
        <taxon>Marinilabiliales</taxon>
        <taxon>Marinilabiliaceae</taxon>
        <taxon>Natronoflexus</taxon>
    </lineage>
</organism>
<keyword evidence="1" id="KW-0732">Signal</keyword>
<comment type="caution">
    <text evidence="3">The sequence shown here is derived from an EMBL/GenBank/DDBJ whole genome shotgun (WGS) entry which is preliminary data.</text>
</comment>
<feature type="domain" description="Cupin type-2" evidence="2">
    <location>
        <begin position="84"/>
        <end position="158"/>
    </location>
</feature>
<dbReference type="PROSITE" id="PS51257">
    <property type="entry name" value="PROKAR_LIPOPROTEIN"/>
    <property type="match status" value="1"/>
</dbReference>
<evidence type="ECO:0000313" key="4">
    <source>
        <dbReference type="Proteomes" id="UP000295221"/>
    </source>
</evidence>
<protein>
    <submittedName>
        <fullName evidence="3">Mannose-6-phosphate isomerase-like protein (Cupin superfamily)</fullName>
    </submittedName>
</protein>
<dbReference type="EMBL" id="SLWK01000005">
    <property type="protein sequence ID" value="TCO08240.1"/>
    <property type="molecule type" value="Genomic_DNA"/>
</dbReference>
<feature type="chain" id="PRO_5020557839" evidence="1">
    <location>
        <begin position="23"/>
        <end position="185"/>
    </location>
</feature>
<dbReference type="SUPFAM" id="SSF51182">
    <property type="entry name" value="RmlC-like cupins"/>
    <property type="match status" value="1"/>
</dbReference>
<reference evidence="3 4" key="1">
    <citation type="submission" date="2019-03" db="EMBL/GenBank/DDBJ databases">
        <title>Genomic Encyclopedia of Type Strains, Phase IV (KMG-IV): sequencing the most valuable type-strain genomes for metagenomic binning, comparative biology and taxonomic classification.</title>
        <authorList>
            <person name="Goeker M."/>
        </authorList>
    </citation>
    <scope>NUCLEOTIDE SEQUENCE [LARGE SCALE GENOMIC DNA]</scope>
    <source>
        <strain evidence="3 4">DSM 24179</strain>
    </source>
</reference>
<dbReference type="InterPro" id="IPR052538">
    <property type="entry name" value="Flavonoid_dioxygenase-like"/>
</dbReference>
<evidence type="ECO:0000259" key="2">
    <source>
        <dbReference type="Pfam" id="PF07883"/>
    </source>
</evidence>
<dbReference type="Gene3D" id="2.60.120.10">
    <property type="entry name" value="Jelly Rolls"/>
    <property type="match status" value="1"/>
</dbReference>
<dbReference type="AlphaFoldDB" id="A0A4R2GI69"/>
<evidence type="ECO:0000256" key="1">
    <source>
        <dbReference type="SAM" id="SignalP"/>
    </source>
</evidence>
<dbReference type="GO" id="GO:0016853">
    <property type="term" value="F:isomerase activity"/>
    <property type="evidence" value="ECO:0007669"/>
    <property type="project" value="UniProtKB-KW"/>
</dbReference>
<sequence>MKKKFILLLTLPLVVMSFSCQSGSGGQETTGITTPVVAEIPVSDVDFDVDLGGEPWAFDIEAATLVNDSYRSANWTGKYMQLVFMSLKPGEVIDLEIHEDHDQFIRIEQGEAVVWMGKSEGELTFRQEVEDDWAIMIPAGYWHKVENTGDVDLKLYTLYGPPEHAKGTTNKTYKEAKDAHDHHHH</sequence>
<feature type="signal peptide" evidence="1">
    <location>
        <begin position="1"/>
        <end position="22"/>
    </location>
</feature>
<dbReference type="CDD" id="cd02223">
    <property type="entry name" value="cupin_Bh2720-like"/>
    <property type="match status" value="1"/>
</dbReference>
<dbReference type="PANTHER" id="PTHR43346:SF1">
    <property type="entry name" value="QUERCETIN 2,3-DIOXYGENASE-RELATED"/>
    <property type="match status" value="1"/>
</dbReference>
<proteinExistence type="predicted"/>
<gene>
    <name evidence="3" type="ORF">EV194_10542</name>
</gene>
<dbReference type="RefSeq" id="WP_207915955.1">
    <property type="nucleotide sequence ID" value="NZ_SLWK01000005.1"/>
</dbReference>
<dbReference type="Pfam" id="PF07883">
    <property type="entry name" value="Cupin_2"/>
    <property type="match status" value="1"/>
</dbReference>
<name>A0A4R2GI69_9BACT</name>
<keyword evidence="4" id="KW-1185">Reference proteome</keyword>
<dbReference type="Proteomes" id="UP000295221">
    <property type="component" value="Unassembled WGS sequence"/>
</dbReference>
<accession>A0A4R2GI69</accession>
<dbReference type="InterPro" id="IPR014710">
    <property type="entry name" value="RmlC-like_jellyroll"/>
</dbReference>
<dbReference type="InterPro" id="IPR011051">
    <property type="entry name" value="RmlC_Cupin_sf"/>
</dbReference>
<keyword evidence="3" id="KW-0413">Isomerase</keyword>
<evidence type="ECO:0000313" key="3">
    <source>
        <dbReference type="EMBL" id="TCO08240.1"/>
    </source>
</evidence>
<dbReference type="InterPro" id="IPR013096">
    <property type="entry name" value="Cupin_2"/>
</dbReference>
<dbReference type="PANTHER" id="PTHR43346">
    <property type="entry name" value="LIGAND BINDING DOMAIN PROTEIN, PUTATIVE (AFU_ORTHOLOGUE AFUA_6G14370)-RELATED"/>
    <property type="match status" value="1"/>
</dbReference>